<dbReference type="GO" id="GO:0003677">
    <property type="term" value="F:DNA binding"/>
    <property type="evidence" value="ECO:0007669"/>
    <property type="project" value="UniProtKB-KW"/>
</dbReference>
<feature type="domain" description="Response regulatory" evidence="5">
    <location>
        <begin position="3"/>
        <end position="119"/>
    </location>
</feature>
<feature type="modified residue" description="4-aspartylphosphate" evidence="3">
    <location>
        <position position="54"/>
    </location>
</feature>
<dbReference type="Gene3D" id="3.40.50.2300">
    <property type="match status" value="1"/>
</dbReference>
<dbReference type="PROSITE" id="PS50045">
    <property type="entry name" value="SIGMA54_INTERACT_4"/>
    <property type="match status" value="1"/>
</dbReference>
<keyword evidence="6" id="KW-0238">DNA-binding</keyword>
<dbReference type="Pfam" id="PF00158">
    <property type="entry name" value="Sigma54_activat"/>
    <property type="match status" value="1"/>
</dbReference>
<evidence type="ECO:0000259" key="5">
    <source>
        <dbReference type="PROSITE" id="PS50110"/>
    </source>
</evidence>
<keyword evidence="2" id="KW-0067">ATP-binding</keyword>
<dbReference type="GO" id="GO:0006355">
    <property type="term" value="P:regulation of DNA-templated transcription"/>
    <property type="evidence" value="ECO:0007669"/>
    <property type="project" value="InterPro"/>
</dbReference>
<evidence type="ECO:0000256" key="1">
    <source>
        <dbReference type="ARBA" id="ARBA00022741"/>
    </source>
</evidence>
<keyword evidence="7" id="KW-1185">Reference proteome</keyword>
<evidence type="ECO:0000256" key="2">
    <source>
        <dbReference type="ARBA" id="ARBA00022840"/>
    </source>
</evidence>
<dbReference type="CDD" id="cd00009">
    <property type="entry name" value="AAA"/>
    <property type="match status" value="1"/>
</dbReference>
<dbReference type="InterPro" id="IPR058031">
    <property type="entry name" value="AAA_lid_NorR"/>
</dbReference>
<dbReference type="Gene3D" id="3.40.50.300">
    <property type="entry name" value="P-loop containing nucleotide triphosphate hydrolases"/>
    <property type="match status" value="1"/>
</dbReference>
<dbReference type="FunFam" id="3.40.50.300:FF:000006">
    <property type="entry name" value="DNA-binding transcriptional regulator NtrC"/>
    <property type="match status" value="1"/>
</dbReference>
<organism evidence="6 7">
    <name type="scientific">Schleiferia thermophila</name>
    <dbReference type="NCBI Taxonomy" id="884107"/>
    <lineage>
        <taxon>Bacteria</taxon>
        <taxon>Pseudomonadati</taxon>
        <taxon>Bacteroidota</taxon>
        <taxon>Flavobacteriia</taxon>
        <taxon>Flavobacteriales</taxon>
        <taxon>Schleiferiaceae</taxon>
        <taxon>Schleiferia</taxon>
    </lineage>
</organism>
<dbReference type="InterPro" id="IPR003593">
    <property type="entry name" value="AAA+_ATPase"/>
</dbReference>
<dbReference type="PROSITE" id="PS50110">
    <property type="entry name" value="RESPONSE_REGULATORY"/>
    <property type="match status" value="1"/>
</dbReference>
<keyword evidence="3" id="KW-0597">Phosphoprotein</keyword>
<sequence length="385" mass="43120">MARILIVEDEKAIRKVLRDILLNENKKYHIDEAENGQQAIDMAGDNFYDLLLCDIKMPGIDGVEVLKYYREYSPDTQVVMISGHGDMDTAIECIKTGAYDYLSKPPDLNRLLNTVRNALDRKNLLTENKILKKKVSKQYQMVGQSEALNSVRDMIDKIAPTDARVLITGANGTGKELVARQIHEKSNRNSGPFVEVNCAAIPSELIESELFGHKKGAFTSAVKDRKGKFELADGGTLFLDEIGDMSLSAQAKVLRALQENKITPVGGDKDITVDVRVIAATNKNLQDEISKGNFREDLYHRLSVIIVKMPKLSERVDDIPLLVEHFSAKIAEEQGLPMKTFAPDTISYLQQLPWTGNIRELRNVVERLMILGSSTITLEEAKKYI</sequence>
<dbReference type="InterPro" id="IPR001789">
    <property type="entry name" value="Sig_transdc_resp-reg_receiver"/>
</dbReference>
<dbReference type="AlphaFoldDB" id="A0A369A793"/>
<gene>
    <name evidence="6" type="ORF">DES35_101432</name>
</gene>
<keyword evidence="1" id="KW-0547">Nucleotide-binding</keyword>
<accession>A0A369A793</accession>
<comment type="caution">
    <text evidence="6">The sequence shown here is derived from an EMBL/GenBank/DDBJ whole genome shotgun (WGS) entry which is preliminary data.</text>
</comment>
<dbReference type="PANTHER" id="PTHR32071">
    <property type="entry name" value="TRANSCRIPTIONAL REGULATORY PROTEIN"/>
    <property type="match status" value="1"/>
</dbReference>
<evidence type="ECO:0000313" key="7">
    <source>
        <dbReference type="Proteomes" id="UP000253517"/>
    </source>
</evidence>
<protein>
    <submittedName>
        <fullName evidence="6">DNA-binding NtrC family response regulator</fullName>
    </submittedName>
</protein>
<dbReference type="Gene3D" id="1.10.8.60">
    <property type="match status" value="1"/>
</dbReference>
<dbReference type="Proteomes" id="UP000253517">
    <property type="component" value="Unassembled WGS sequence"/>
</dbReference>
<proteinExistence type="predicted"/>
<evidence type="ECO:0000256" key="3">
    <source>
        <dbReference type="PROSITE-ProRule" id="PRU00169"/>
    </source>
</evidence>
<dbReference type="GO" id="GO:0005524">
    <property type="term" value="F:ATP binding"/>
    <property type="evidence" value="ECO:0007669"/>
    <property type="project" value="UniProtKB-KW"/>
</dbReference>
<reference evidence="6 7" key="1">
    <citation type="submission" date="2018-07" db="EMBL/GenBank/DDBJ databases">
        <title>Genomic Encyclopedia of Type Strains, Phase IV (KMG-IV): sequencing the most valuable type-strain genomes for metagenomic binning, comparative biology and taxonomic classification.</title>
        <authorList>
            <person name="Goeker M."/>
        </authorList>
    </citation>
    <scope>NUCLEOTIDE SEQUENCE [LARGE SCALE GENOMIC DNA]</scope>
    <source>
        <strain evidence="6 7">DSM 21410</strain>
    </source>
</reference>
<dbReference type="Pfam" id="PF25601">
    <property type="entry name" value="AAA_lid_14"/>
    <property type="match status" value="1"/>
</dbReference>
<dbReference type="EMBL" id="QPJS01000001">
    <property type="protein sequence ID" value="RCX05149.1"/>
    <property type="molecule type" value="Genomic_DNA"/>
</dbReference>
<dbReference type="PROSITE" id="PS00676">
    <property type="entry name" value="SIGMA54_INTERACT_2"/>
    <property type="match status" value="1"/>
</dbReference>
<dbReference type="SUPFAM" id="SSF52540">
    <property type="entry name" value="P-loop containing nucleoside triphosphate hydrolases"/>
    <property type="match status" value="1"/>
</dbReference>
<dbReference type="InterPro" id="IPR027417">
    <property type="entry name" value="P-loop_NTPase"/>
</dbReference>
<dbReference type="SMART" id="SM00382">
    <property type="entry name" value="AAA"/>
    <property type="match status" value="1"/>
</dbReference>
<dbReference type="InterPro" id="IPR002078">
    <property type="entry name" value="Sigma_54_int"/>
</dbReference>
<dbReference type="GO" id="GO:0000160">
    <property type="term" value="P:phosphorelay signal transduction system"/>
    <property type="evidence" value="ECO:0007669"/>
    <property type="project" value="InterPro"/>
</dbReference>
<feature type="domain" description="Sigma-54 factor interaction" evidence="4">
    <location>
        <begin position="141"/>
        <end position="370"/>
    </location>
</feature>
<dbReference type="RefSeq" id="WP_037360174.1">
    <property type="nucleotide sequence ID" value="NZ_BHZF01000001.1"/>
</dbReference>
<evidence type="ECO:0000259" key="4">
    <source>
        <dbReference type="PROSITE" id="PS50045"/>
    </source>
</evidence>
<name>A0A369A793_9FLAO</name>
<dbReference type="SUPFAM" id="SSF52172">
    <property type="entry name" value="CheY-like"/>
    <property type="match status" value="1"/>
</dbReference>
<evidence type="ECO:0000313" key="6">
    <source>
        <dbReference type="EMBL" id="RCX05149.1"/>
    </source>
</evidence>
<dbReference type="SMART" id="SM00448">
    <property type="entry name" value="REC"/>
    <property type="match status" value="1"/>
</dbReference>
<dbReference type="Pfam" id="PF00072">
    <property type="entry name" value="Response_reg"/>
    <property type="match status" value="1"/>
</dbReference>
<dbReference type="InterPro" id="IPR011006">
    <property type="entry name" value="CheY-like_superfamily"/>
</dbReference>
<dbReference type="InterPro" id="IPR025943">
    <property type="entry name" value="Sigma_54_int_dom_ATP-bd_2"/>
</dbReference>